<keyword evidence="3" id="KW-0804">Transcription</keyword>
<dbReference type="Pfam" id="PF00356">
    <property type="entry name" value="LacI"/>
    <property type="match status" value="1"/>
</dbReference>
<dbReference type="PANTHER" id="PTHR30146:SF138">
    <property type="entry name" value="TRANSCRIPTIONAL REGULATORY PROTEIN"/>
    <property type="match status" value="1"/>
</dbReference>
<keyword evidence="1" id="KW-0805">Transcription regulation</keyword>
<keyword evidence="2" id="KW-0238">DNA-binding</keyword>
<dbReference type="Pfam" id="PF13377">
    <property type="entry name" value="Peripla_BP_3"/>
    <property type="match status" value="1"/>
</dbReference>
<dbReference type="SUPFAM" id="SSF47413">
    <property type="entry name" value="lambda repressor-like DNA-binding domains"/>
    <property type="match status" value="1"/>
</dbReference>
<gene>
    <name evidence="5" type="ORF">B5808_14705</name>
</gene>
<keyword evidence="6" id="KW-1185">Reference proteome</keyword>
<dbReference type="PROSITE" id="PS50932">
    <property type="entry name" value="HTH_LACI_2"/>
    <property type="match status" value="1"/>
</dbReference>
<dbReference type="PROSITE" id="PS00356">
    <property type="entry name" value="HTH_LACI_1"/>
    <property type="match status" value="1"/>
</dbReference>
<dbReference type="AlphaFoldDB" id="A0A1X9LM95"/>
<dbReference type="GO" id="GO:0003700">
    <property type="term" value="F:DNA-binding transcription factor activity"/>
    <property type="evidence" value="ECO:0007669"/>
    <property type="project" value="TreeGrafter"/>
</dbReference>
<dbReference type="Gene3D" id="3.40.50.2300">
    <property type="match status" value="2"/>
</dbReference>
<dbReference type="GO" id="GO:0000976">
    <property type="term" value="F:transcription cis-regulatory region binding"/>
    <property type="evidence" value="ECO:0007669"/>
    <property type="project" value="TreeGrafter"/>
</dbReference>
<evidence type="ECO:0000256" key="3">
    <source>
        <dbReference type="ARBA" id="ARBA00023163"/>
    </source>
</evidence>
<dbReference type="SUPFAM" id="SSF53822">
    <property type="entry name" value="Periplasmic binding protein-like I"/>
    <property type="match status" value="1"/>
</dbReference>
<dbReference type="SMART" id="SM00354">
    <property type="entry name" value="HTH_LACI"/>
    <property type="match status" value="1"/>
</dbReference>
<dbReference type="RefSeq" id="WP_085020463.1">
    <property type="nucleotide sequence ID" value="NZ_BMHD01000001.1"/>
</dbReference>
<dbReference type="KEGG" id="cphy:B5808_14705"/>
<evidence type="ECO:0000313" key="6">
    <source>
        <dbReference type="Proteomes" id="UP000192775"/>
    </source>
</evidence>
<evidence type="ECO:0000256" key="1">
    <source>
        <dbReference type="ARBA" id="ARBA00023015"/>
    </source>
</evidence>
<name>A0A1X9LM95_9MICO</name>
<proteinExistence type="predicted"/>
<evidence type="ECO:0000259" key="4">
    <source>
        <dbReference type="PROSITE" id="PS50932"/>
    </source>
</evidence>
<sequence>MPCRTRSFIVESLSLLGTVRGLRRSPRDPLRLAMLVELFQVCKDGLSNDHVQQESETMAGDTTTSIADVAKHARVSVGTVSNALNHPERVSTSTLRRVRAAIDELGWTPSGRARKAPGRLETIGVVLVDASSSRAAVLEGVQERIGRTGVEALTAFTDGDDERLLGALNAFERLGMHSIILESGEGTDQLAESLTSRGMAVVIAGASASRRLSAAAADDDAASRLTIEHLLANGRRRIVLAQDAREPARSARRTSASRKAVVDAGLDPDAVLIEHLLPAGGAAGGRAGSDFLLDRRVQFDALVLPDDSSAIGAWQSLVDQGRTVPGDVAVIGCGDSAESAAVGISTVRMPLHAVGYQCADMLLTQRRDPRSARVKQVLPVELVIRGSSR</sequence>
<dbReference type="InterPro" id="IPR000843">
    <property type="entry name" value="HTH_LacI"/>
</dbReference>
<evidence type="ECO:0000256" key="2">
    <source>
        <dbReference type="ARBA" id="ARBA00023125"/>
    </source>
</evidence>
<accession>A0A1X9LM95</accession>
<dbReference type="CDD" id="cd01392">
    <property type="entry name" value="HTH_LacI"/>
    <property type="match status" value="1"/>
</dbReference>
<dbReference type="InterPro" id="IPR028082">
    <property type="entry name" value="Peripla_BP_I"/>
</dbReference>
<evidence type="ECO:0000313" key="5">
    <source>
        <dbReference type="EMBL" id="ARJ06325.1"/>
    </source>
</evidence>
<dbReference type="CDD" id="cd06267">
    <property type="entry name" value="PBP1_LacI_sugar_binding-like"/>
    <property type="match status" value="1"/>
</dbReference>
<dbReference type="InterPro" id="IPR046335">
    <property type="entry name" value="LacI/GalR-like_sensor"/>
</dbReference>
<organism evidence="5 6">
    <name type="scientific">Cnuibacter physcomitrellae</name>
    <dbReference type="NCBI Taxonomy" id="1619308"/>
    <lineage>
        <taxon>Bacteria</taxon>
        <taxon>Bacillati</taxon>
        <taxon>Actinomycetota</taxon>
        <taxon>Actinomycetes</taxon>
        <taxon>Micrococcales</taxon>
        <taxon>Microbacteriaceae</taxon>
        <taxon>Cnuibacter</taxon>
    </lineage>
</organism>
<dbReference type="STRING" id="1619308.B5808_14705"/>
<dbReference type="Gene3D" id="1.10.260.40">
    <property type="entry name" value="lambda repressor-like DNA-binding domains"/>
    <property type="match status" value="1"/>
</dbReference>
<reference evidence="5 6" key="1">
    <citation type="submission" date="2017-04" db="EMBL/GenBank/DDBJ databases">
        <authorList>
            <person name="Afonso C.L."/>
            <person name="Miller P.J."/>
            <person name="Scott M.A."/>
            <person name="Spackman E."/>
            <person name="Goraichik I."/>
            <person name="Dimitrov K.M."/>
            <person name="Suarez D.L."/>
            <person name="Swayne D.E."/>
        </authorList>
    </citation>
    <scope>NUCLEOTIDE SEQUENCE [LARGE SCALE GENOMIC DNA]</scope>
    <source>
        <strain evidence="6">XA(T)</strain>
    </source>
</reference>
<dbReference type="InterPro" id="IPR010982">
    <property type="entry name" value="Lambda_DNA-bd_dom_sf"/>
</dbReference>
<dbReference type="Proteomes" id="UP000192775">
    <property type="component" value="Chromosome"/>
</dbReference>
<protein>
    <recommendedName>
        <fullName evidence="4">HTH lacI-type domain-containing protein</fullName>
    </recommendedName>
</protein>
<dbReference type="PANTHER" id="PTHR30146">
    <property type="entry name" value="LACI-RELATED TRANSCRIPTIONAL REPRESSOR"/>
    <property type="match status" value="1"/>
</dbReference>
<dbReference type="EMBL" id="CP020715">
    <property type="protein sequence ID" value="ARJ06325.1"/>
    <property type="molecule type" value="Genomic_DNA"/>
</dbReference>
<feature type="domain" description="HTH lacI-type" evidence="4">
    <location>
        <begin position="64"/>
        <end position="118"/>
    </location>
</feature>